<sequence length="149" mass="16075">MGNHTQFDADSDAIPDTYEREVAGGLSALGAQDSDLDGVLDVIEFAAGSDPRDGRSIPGGQMETASGGEAILRYYERELPTWLSLNAEFSTDLQQWGASLPGATTRSSARVLGQGLREYEIRISPTGEELPRVFSRLRVHSSQAAESDK</sequence>
<organism evidence="1 2">
    <name type="scientific">Rubritalea tangerina</name>
    <dbReference type="NCBI Taxonomy" id="430798"/>
    <lineage>
        <taxon>Bacteria</taxon>
        <taxon>Pseudomonadati</taxon>
        <taxon>Verrucomicrobiota</taxon>
        <taxon>Verrucomicrobiia</taxon>
        <taxon>Verrucomicrobiales</taxon>
        <taxon>Rubritaleaceae</taxon>
        <taxon>Rubritalea</taxon>
    </lineage>
</organism>
<dbReference type="EMBL" id="JBHUJB010000005">
    <property type="protein sequence ID" value="MFD2157292.1"/>
    <property type="molecule type" value="Genomic_DNA"/>
</dbReference>
<accession>A0ABW4Z662</accession>
<evidence type="ECO:0000313" key="2">
    <source>
        <dbReference type="Proteomes" id="UP001597389"/>
    </source>
</evidence>
<evidence type="ECO:0000313" key="1">
    <source>
        <dbReference type="EMBL" id="MFD2157292.1"/>
    </source>
</evidence>
<protein>
    <submittedName>
        <fullName evidence="1">Uncharacterized protein</fullName>
    </submittedName>
</protein>
<dbReference type="Proteomes" id="UP001597389">
    <property type="component" value="Unassembled WGS sequence"/>
</dbReference>
<proteinExistence type="predicted"/>
<name>A0ABW4Z662_9BACT</name>
<gene>
    <name evidence="1" type="ORF">ACFSW8_00095</name>
</gene>
<reference evidence="2" key="1">
    <citation type="journal article" date="2019" name="Int. J. Syst. Evol. Microbiol.">
        <title>The Global Catalogue of Microorganisms (GCM) 10K type strain sequencing project: providing services to taxonomists for standard genome sequencing and annotation.</title>
        <authorList>
            <consortium name="The Broad Institute Genomics Platform"/>
            <consortium name="The Broad Institute Genome Sequencing Center for Infectious Disease"/>
            <person name="Wu L."/>
            <person name="Ma J."/>
        </authorList>
    </citation>
    <scope>NUCLEOTIDE SEQUENCE [LARGE SCALE GENOMIC DNA]</scope>
    <source>
        <strain evidence="2">CCUG 57942</strain>
    </source>
</reference>
<keyword evidence="2" id="KW-1185">Reference proteome</keyword>
<comment type="caution">
    <text evidence="1">The sequence shown here is derived from an EMBL/GenBank/DDBJ whole genome shotgun (WGS) entry which is preliminary data.</text>
</comment>